<dbReference type="Proteomes" id="UP000192678">
    <property type="component" value="Unassembled WGS sequence"/>
</dbReference>
<keyword evidence="1" id="KW-1133">Transmembrane helix</keyword>
<evidence type="ECO:0000313" key="3">
    <source>
        <dbReference type="Proteomes" id="UP000192678"/>
    </source>
</evidence>
<protein>
    <submittedName>
        <fullName evidence="2">Uncharacterized protein</fullName>
    </submittedName>
</protein>
<organism evidence="2 3">
    <name type="scientific">Pedobacter nyackensis</name>
    <dbReference type="NCBI Taxonomy" id="475255"/>
    <lineage>
        <taxon>Bacteria</taxon>
        <taxon>Pseudomonadati</taxon>
        <taxon>Bacteroidota</taxon>
        <taxon>Sphingobacteriia</taxon>
        <taxon>Sphingobacteriales</taxon>
        <taxon>Sphingobacteriaceae</taxon>
        <taxon>Pedobacter</taxon>
    </lineage>
</organism>
<evidence type="ECO:0000256" key="1">
    <source>
        <dbReference type="SAM" id="Phobius"/>
    </source>
</evidence>
<dbReference type="OrthoDB" id="764979at2"/>
<accession>A0A1W2AJQ5</accession>
<keyword evidence="1" id="KW-0812">Transmembrane</keyword>
<proteinExistence type="predicted"/>
<feature type="transmembrane region" description="Helical" evidence="1">
    <location>
        <begin position="96"/>
        <end position="116"/>
    </location>
</feature>
<name>A0A1W2AJQ5_9SPHI</name>
<dbReference type="RefSeq" id="WP_084287226.1">
    <property type="nucleotide sequence ID" value="NZ_FWYB01000001.1"/>
</dbReference>
<feature type="transmembrane region" description="Helical" evidence="1">
    <location>
        <begin position="122"/>
        <end position="143"/>
    </location>
</feature>
<dbReference type="EMBL" id="FWYB01000001">
    <property type="protein sequence ID" value="SMC60800.1"/>
    <property type="molecule type" value="Genomic_DNA"/>
</dbReference>
<gene>
    <name evidence="2" type="ORF">SAMN04488101_101667</name>
</gene>
<keyword evidence="1" id="KW-0472">Membrane</keyword>
<sequence>MLYFKKVYFQNDQEKQQVENAFRKSASKRNHALDFLSSVSDIGPDKVFLGFERKKDITFTRIRTSFEKLLPKLIISFPKDPSINHYKFRFGLSTTIALLFFAIMFIGGIIALITANPGSKEIAVTFIICIGYPLLTLIELHFVNSRIARAIEKYGN</sequence>
<dbReference type="STRING" id="475255.SAMN04488101_101667"/>
<dbReference type="AlphaFoldDB" id="A0A1W2AJQ5"/>
<evidence type="ECO:0000313" key="2">
    <source>
        <dbReference type="EMBL" id="SMC60800.1"/>
    </source>
</evidence>
<keyword evidence="3" id="KW-1185">Reference proteome</keyword>
<reference evidence="2 3" key="1">
    <citation type="submission" date="2017-04" db="EMBL/GenBank/DDBJ databases">
        <authorList>
            <person name="Afonso C.L."/>
            <person name="Miller P.J."/>
            <person name="Scott M.A."/>
            <person name="Spackman E."/>
            <person name="Goraichik I."/>
            <person name="Dimitrov K.M."/>
            <person name="Suarez D.L."/>
            <person name="Swayne D.E."/>
        </authorList>
    </citation>
    <scope>NUCLEOTIDE SEQUENCE [LARGE SCALE GENOMIC DNA]</scope>
    <source>
        <strain evidence="2 3">DSM 19625</strain>
    </source>
</reference>